<keyword evidence="2" id="KW-1185">Reference proteome</keyword>
<reference evidence="1" key="1">
    <citation type="submission" date="2022-06" db="EMBL/GenBank/DDBJ databases">
        <title>Phylogenomic reconstructions and comparative analyses of Kickxellomycotina fungi.</title>
        <authorList>
            <person name="Reynolds N.K."/>
            <person name="Stajich J.E."/>
            <person name="Barry K."/>
            <person name="Grigoriev I.V."/>
            <person name="Crous P."/>
            <person name="Smith M.E."/>
        </authorList>
    </citation>
    <scope>NUCLEOTIDE SEQUENCE</scope>
    <source>
        <strain evidence="1">RSA 2271</strain>
    </source>
</reference>
<sequence length="167" mass="18641">MDSIREPLVPEAQVHIMSPPLNNLRSMAERLRTIGDTVAISANMSGEFTLKVATELVEIETYFRGLDNPEFDTTSQSQTHQTTDPAVERFRQNPSLFATGVIDIKNFIRFLHSYHVAPTNIVCCIIESHAVIFYVYIGSTLTSNNQAQQGADQTCGALTYYIPVRLS</sequence>
<gene>
    <name evidence="1" type="primary">hus1</name>
    <name evidence="1" type="ORF">EV182_001253</name>
</gene>
<comment type="caution">
    <text evidence="1">The sequence shown here is derived from an EMBL/GenBank/DDBJ whole genome shotgun (WGS) entry which is preliminary data.</text>
</comment>
<protein>
    <submittedName>
        <fullName evidence="1">Checkpoint protein hus1</fullName>
    </submittedName>
</protein>
<proteinExistence type="predicted"/>
<name>A0ACC1HWY0_9FUNG</name>
<evidence type="ECO:0000313" key="2">
    <source>
        <dbReference type="Proteomes" id="UP001145114"/>
    </source>
</evidence>
<evidence type="ECO:0000313" key="1">
    <source>
        <dbReference type="EMBL" id="KAJ1679825.1"/>
    </source>
</evidence>
<organism evidence="1 2">
    <name type="scientific">Spiromyces aspiralis</name>
    <dbReference type="NCBI Taxonomy" id="68401"/>
    <lineage>
        <taxon>Eukaryota</taxon>
        <taxon>Fungi</taxon>
        <taxon>Fungi incertae sedis</taxon>
        <taxon>Zoopagomycota</taxon>
        <taxon>Kickxellomycotina</taxon>
        <taxon>Kickxellomycetes</taxon>
        <taxon>Kickxellales</taxon>
        <taxon>Kickxellaceae</taxon>
        <taxon>Spiromyces</taxon>
    </lineage>
</organism>
<accession>A0ACC1HWY0</accession>
<dbReference type="EMBL" id="JAMZIH010000161">
    <property type="protein sequence ID" value="KAJ1679825.1"/>
    <property type="molecule type" value="Genomic_DNA"/>
</dbReference>
<dbReference type="Proteomes" id="UP001145114">
    <property type="component" value="Unassembled WGS sequence"/>
</dbReference>